<gene>
    <name evidence="1" type="ORF">SVUK_LOCUS15021</name>
</gene>
<reference evidence="1 2" key="1">
    <citation type="submission" date="2018-11" db="EMBL/GenBank/DDBJ databases">
        <authorList>
            <consortium name="Pathogen Informatics"/>
        </authorList>
    </citation>
    <scope>NUCLEOTIDE SEQUENCE [LARGE SCALE GENOMIC DNA]</scope>
</reference>
<dbReference type="EMBL" id="UYYB01107128">
    <property type="protein sequence ID" value="VDM80023.1"/>
    <property type="molecule type" value="Genomic_DNA"/>
</dbReference>
<evidence type="ECO:0000313" key="1">
    <source>
        <dbReference type="EMBL" id="VDM80023.1"/>
    </source>
</evidence>
<evidence type="ECO:0000313" key="2">
    <source>
        <dbReference type="Proteomes" id="UP000270094"/>
    </source>
</evidence>
<proteinExistence type="predicted"/>
<dbReference type="Proteomes" id="UP000270094">
    <property type="component" value="Unassembled WGS sequence"/>
</dbReference>
<protein>
    <submittedName>
        <fullName evidence="1">Uncharacterized protein</fullName>
    </submittedName>
</protein>
<sequence>MKSLPASFDPQCPAEKVRELLAKAERILHPSNVYVCRLRTALFHLTGSLDTNIGMLHKQIYENYKFYKSSQAEINCFRCFPEADRHVGYQLLHIVKGLIENGKRNEVYRLQIYH</sequence>
<name>A0A3P7JGW8_STRVU</name>
<keyword evidence="2" id="KW-1185">Reference proteome</keyword>
<organism evidence="1 2">
    <name type="scientific">Strongylus vulgaris</name>
    <name type="common">Blood worm</name>
    <dbReference type="NCBI Taxonomy" id="40348"/>
    <lineage>
        <taxon>Eukaryota</taxon>
        <taxon>Metazoa</taxon>
        <taxon>Ecdysozoa</taxon>
        <taxon>Nematoda</taxon>
        <taxon>Chromadorea</taxon>
        <taxon>Rhabditida</taxon>
        <taxon>Rhabditina</taxon>
        <taxon>Rhabditomorpha</taxon>
        <taxon>Strongyloidea</taxon>
        <taxon>Strongylidae</taxon>
        <taxon>Strongylus</taxon>
    </lineage>
</organism>
<dbReference type="OrthoDB" id="265717at2759"/>
<accession>A0A3P7JGW8</accession>
<dbReference type="AlphaFoldDB" id="A0A3P7JGW8"/>